<dbReference type="GO" id="GO:0016829">
    <property type="term" value="F:lyase activity"/>
    <property type="evidence" value="ECO:0007669"/>
    <property type="project" value="UniProtKB-KW"/>
</dbReference>
<evidence type="ECO:0000259" key="6">
    <source>
        <dbReference type="Pfam" id="PF05426"/>
    </source>
</evidence>
<keyword evidence="9" id="KW-1185">Reference proteome</keyword>
<feature type="signal peptide" evidence="5">
    <location>
        <begin position="1"/>
        <end position="22"/>
    </location>
</feature>
<dbReference type="SUPFAM" id="SSF48230">
    <property type="entry name" value="Chondroitin AC/alginate lyase"/>
    <property type="match status" value="1"/>
</dbReference>
<dbReference type="HOGENOM" id="CLU_022650_0_0_0"/>
<dbReference type="Pfam" id="PF07940">
    <property type="entry name" value="Hepar_II_III_C"/>
    <property type="match status" value="1"/>
</dbReference>
<gene>
    <name evidence="8" type="ORF">J421_1193</name>
</gene>
<sequence>MKFVRRLALLGVLCGAASLAGAQPHPSIFITKQEAAAIRAAEGKYPLLDRSLREARATMDSAFAKPIDVPPPGEAGGYEHERHKQNYREMQTAGLLYQITGDVRYARFVRDMLEKYAVLYPTLGAHPLNKNQSAGKLFHQALNEANWLVATTIAYDCVYDFLSPAERARFETNVFRPMASWLSREHPHEFDRIHNHGTWATASVGMLGLVIGDTTYVNDALKGTTRDGSGGFVRQLDLLFSPDGYYMEGPYYIRYALMPFYYFAEAVQRRQPSARLYAYRDSILKKGLYSAVQTAYPNGVFAPINDASRTMSIASPEVVLAVDLAYDRYGPNANLLGAAAIQNDVILNGAGLKVARDLAARTATPKMSFGSVEFTDGPDGKRGGLGILRSGAGQHATMLLMKYGVHGQGHGHFDKLHFTFFDDGREVVPDYGFARWINIEPKLGGRYLPENDTYAMQTIAHNTVTVDQRTQNDANEDKDEAVWPERHFFDASNPAVQAMSARTDKHYAGVAEQRTMLLVRDARLPYPVVVDLFRLTSAAPHSYDYPLHFRGQLIATNTTYARAASLEPLGAKFGYEHLWNEASARTDSTVRMTWLDGNRYYSITTAGAPGTDVIFARTGASDPNFNLIVEPLMIVRRRASDMLFASVIEPHGYFSELEERSTNARGTIESVRVLGSSAEGSVVEVAGKNGLRWTVMVTNGPASATARHALTFGGQTYSWTGNYAVQGVQR</sequence>
<dbReference type="OrthoDB" id="9772435at2"/>
<dbReference type="InterPro" id="IPR012480">
    <property type="entry name" value="Hepar_II_III_C"/>
</dbReference>
<accession>W0REI6</accession>
<comment type="subcellular location">
    <subcellularLocation>
        <location evidence="1">Periplasm</location>
    </subcellularLocation>
</comment>
<keyword evidence="2 5" id="KW-0732">Signal</keyword>
<evidence type="ECO:0000256" key="3">
    <source>
        <dbReference type="ARBA" id="ARBA00022764"/>
    </source>
</evidence>
<dbReference type="STRING" id="861299.J421_1193"/>
<dbReference type="AlphaFoldDB" id="W0REI6"/>
<dbReference type="InParanoid" id="W0REI6"/>
<dbReference type="PANTHER" id="PTHR39210:SF1">
    <property type="entry name" value="HEPARIN-SULFATE LYASE"/>
    <property type="match status" value="1"/>
</dbReference>
<reference evidence="8 9" key="1">
    <citation type="journal article" date="2014" name="Genome Announc.">
        <title>Genome Sequence and Methylome of Soil Bacterium Gemmatirosa kalamazoonensis KBS708T, a Member of the Rarely Cultivated Gemmatimonadetes Phylum.</title>
        <authorList>
            <person name="Debruyn J.M."/>
            <person name="Radosevich M."/>
            <person name="Wommack K.E."/>
            <person name="Polson S.W."/>
            <person name="Hauser L.J."/>
            <person name="Fawaz M.N."/>
            <person name="Korlach J."/>
            <person name="Tsai Y.C."/>
        </authorList>
    </citation>
    <scope>NUCLEOTIDE SEQUENCE [LARGE SCALE GENOMIC DNA]</scope>
    <source>
        <strain evidence="8 9">KBS708</strain>
    </source>
</reference>
<feature type="chain" id="PRO_5004794217" evidence="5">
    <location>
        <begin position="23"/>
        <end position="730"/>
    </location>
</feature>
<keyword evidence="4" id="KW-0456">Lyase</keyword>
<keyword evidence="3" id="KW-0574">Periplasm</keyword>
<dbReference type="PANTHER" id="PTHR39210">
    <property type="entry name" value="HEPARIN-SULFATE LYASE"/>
    <property type="match status" value="1"/>
</dbReference>
<evidence type="ECO:0000256" key="5">
    <source>
        <dbReference type="SAM" id="SignalP"/>
    </source>
</evidence>
<dbReference type="Pfam" id="PF05426">
    <property type="entry name" value="Alginate_lyase"/>
    <property type="match status" value="1"/>
</dbReference>
<feature type="domain" description="Alginate lyase" evidence="6">
    <location>
        <begin position="65"/>
        <end position="293"/>
    </location>
</feature>
<evidence type="ECO:0000313" key="9">
    <source>
        <dbReference type="Proteomes" id="UP000019151"/>
    </source>
</evidence>
<dbReference type="RefSeq" id="WP_104022315.1">
    <property type="nucleotide sequence ID" value="NZ_CP007128.1"/>
</dbReference>
<dbReference type="Proteomes" id="UP000019151">
    <property type="component" value="Chromosome"/>
</dbReference>
<dbReference type="Gene3D" id="2.70.98.70">
    <property type="match status" value="1"/>
</dbReference>
<dbReference type="PATRIC" id="fig|861299.3.peg.1209"/>
<evidence type="ECO:0000256" key="1">
    <source>
        <dbReference type="ARBA" id="ARBA00004418"/>
    </source>
</evidence>
<dbReference type="eggNOG" id="ENOG502Z7XC">
    <property type="taxonomic scope" value="Bacteria"/>
</dbReference>
<evidence type="ECO:0000256" key="4">
    <source>
        <dbReference type="ARBA" id="ARBA00023239"/>
    </source>
</evidence>
<protein>
    <submittedName>
        <fullName evidence="8">Heparinase II/III family protein</fullName>
    </submittedName>
</protein>
<evidence type="ECO:0000256" key="2">
    <source>
        <dbReference type="ARBA" id="ARBA00022729"/>
    </source>
</evidence>
<organism evidence="8 9">
    <name type="scientific">Gemmatirosa kalamazoonensis</name>
    <dbReference type="NCBI Taxonomy" id="861299"/>
    <lineage>
        <taxon>Bacteria</taxon>
        <taxon>Pseudomonadati</taxon>
        <taxon>Gemmatimonadota</taxon>
        <taxon>Gemmatimonadia</taxon>
        <taxon>Gemmatimonadales</taxon>
        <taxon>Gemmatimonadaceae</taxon>
        <taxon>Gemmatirosa</taxon>
    </lineage>
</organism>
<dbReference type="Gene3D" id="1.50.10.100">
    <property type="entry name" value="Chondroitin AC/alginate lyase"/>
    <property type="match status" value="1"/>
</dbReference>
<evidence type="ECO:0000313" key="8">
    <source>
        <dbReference type="EMBL" id="AHG88730.1"/>
    </source>
</evidence>
<name>W0REI6_9BACT</name>
<feature type="domain" description="Heparinase II/III-like C-terminal" evidence="7">
    <location>
        <begin position="376"/>
        <end position="576"/>
    </location>
</feature>
<dbReference type="InterPro" id="IPR008397">
    <property type="entry name" value="Alginate_lyase_dom"/>
</dbReference>
<dbReference type="EMBL" id="CP007128">
    <property type="protein sequence ID" value="AHG88730.1"/>
    <property type="molecule type" value="Genomic_DNA"/>
</dbReference>
<dbReference type="KEGG" id="gba:J421_1193"/>
<dbReference type="InterPro" id="IPR008929">
    <property type="entry name" value="Chondroitin_lyas"/>
</dbReference>
<dbReference type="GO" id="GO:0042597">
    <property type="term" value="C:periplasmic space"/>
    <property type="evidence" value="ECO:0007669"/>
    <property type="project" value="UniProtKB-SubCell"/>
</dbReference>
<evidence type="ECO:0000259" key="7">
    <source>
        <dbReference type="Pfam" id="PF07940"/>
    </source>
</evidence>
<proteinExistence type="predicted"/>